<name>A0A6C0JME0_9ZZZZ</name>
<dbReference type="AlphaFoldDB" id="A0A6C0JME0"/>
<reference evidence="1" key="1">
    <citation type="journal article" date="2020" name="Nature">
        <title>Giant virus diversity and host interactions through global metagenomics.</title>
        <authorList>
            <person name="Schulz F."/>
            <person name="Roux S."/>
            <person name="Paez-Espino D."/>
            <person name="Jungbluth S."/>
            <person name="Walsh D.A."/>
            <person name="Denef V.J."/>
            <person name="McMahon K.D."/>
            <person name="Konstantinidis K.T."/>
            <person name="Eloe-Fadrosh E.A."/>
            <person name="Kyrpides N.C."/>
            <person name="Woyke T."/>
        </authorList>
    </citation>
    <scope>NUCLEOTIDE SEQUENCE</scope>
    <source>
        <strain evidence="1">GVMAG-S-1038524-41</strain>
    </source>
</reference>
<sequence>MPLSISKLEKLLSLKGFVPTRYFVMHSVVVYMEIISITDADTFLLYIPSKYKFVVPKSSSVFKIKYVDLDESENNTADDYAGEPDEHTVENEYQEIDVKMSPTVQGNNIGHHLEENYKRSITIKDISSEDLKELKDIIRQLKRLRFCVQNVKYKIAIMYKNYLCSIKRDDSIECFSIKKYRGKACKKLFVTCDLELLYEKMDSLMLNMGTIRKGLYHILDKNHFTHSRTLQRLLDEKSTMVEFSDNAYSKKVEYEKYLKEATEMLAAINKSEKSVLEQIYELNEKYNNQGLKGLHNDIEKSHQLSKLNTELTEIQKVKEEVVKTIFDLKTKREDTMLTVDKIMFDNNVMVECVLRNFRDLGLVCGKYN</sequence>
<dbReference type="EMBL" id="MN740668">
    <property type="protein sequence ID" value="QHU06862.1"/>
    <property type="molecule type" value="Genomic_DNA"/>
</dbReference>
<evidence type="ECO:0000313" key="1">
    <source>
        <dbReference type="EMBL" id="QHU06862.1"/>
    </source>
</evidence>
<accession>A0A6C0JME0</accession>
<organism evidence="1">
    <name type="scientific">viral metagenome</name>
    <dbReference type="NCBI Taxonomy" id="1070528"/>
    <lineage>
        <taxon>unclassified sequences</taxon>
        <taxon>metagenomes</taxon>
        <taxon>organismal metagenomes</taxon>
    </lineage>
</organism>
<proteinExistence type="predicted"/>
<protein>
    <submittedName>
        <fullName evidence="1">Uncharacterized protein</fullName>
    </submittedName>
</protein>